<feature type="binding site" evidence="14">
    <location>
        <position position="242"/>
    </location>
    <ligand>
        <name>ATP</name>
        <dbReference type="ChEBI" id="CHEBI:30616"/>
    </ligand>
</feature>
<keyword evidence="7 17" id="KW-0732">Signal</keyword>
<dbReference type="PANTHER" id="PTHR23255">
    <property type="entry name" value="TRANSFORMING GROWTH FACTOR-BETA RECEPTOR TYPE I AND II"/>
    <property type="match status" value="1"/>
</dbReference>
<evidence type="ECO:0000256" key="8">
    <source>
        <dbReference type="ARBA" id="ARBA00022741"/>
    </source>
</evidence>
<evidence type="ECO:0000256" key="13">
    <source>
        <dbReference type="ARBA" id="ARBA00023170"/>
    </source>
</evidence>
<protein>
    <recommendedName>
        <fullName evidence="3">receptor protein serine/threonine kinase</fullName>
        <ecNumber evidence="3">2.7.11.30</ecNumber>
    </recommendedName>
</protein>
<evidence type="ECO:0000313" key="19">
    <source>
        <dbReference type="Ensembl" id="ENSSLDP00000026972.1"/>
    </source>
</evidence>
<keyword evidence="4" id="KW-0723">Serine/threonine-protein kinase</keyword>
<feature type="domain" description="Protein kinase" evidence="18">
    <location>
        <begin position="215"/>
        <end position="517"/>
    </location>
</feature>
<evidence type="ECO:0000256" key="3">
    <source>
        <dbReference type="ARBA" id="ARBA00012401"/>
    </source>
</evidence>
<evidence type="ECO:0000256" key="17">
    <source>
        <dbReference type="SAM" id="SignalP"/>
    </source>
</evidence>
<dbReference type="GO" id="GO:0030509">
    <property type="term" value="P:BMP signaling pathway"/>
    <property type="evidence" value="ECO:0007669"/>
    <property type="project" value="TreeGrafter"/>
</dbReference>
<keyword evidence="6 16" id="KW-0812">Transmembrane</keyword>
<dbReference type="InterPro" id="IPR045860">
    <property type="entry name" value="Snake_toxin-like_sf"/>
</dbReference>
<dbReference type="GeneID" id="111672388"/>
<comment type="similarity">
    <text evidence="2">Belongs to the protein kinase superfamily. TKL Ser/Thr protein kinase family. TGFB receptor subfamily.</text>
</comment>
<dbReference type="FunFam" id="3.30.200.20:FF:000174">
    <property type="entry name" value="Receptor protein serine/threonine kinase"/>
    <property type="match status" value="1"/>
</dbReference>
<sequence>MYTVMAGGRITMKSLAKFGFCLTILLTSVAAAQGEERECAFTDQQQQWEVERVAGGEGRVSPENTTIRCAKGSHCFGLWEKSPPGEVRLVKQGCWTHLGDHQGCRDDRCVVTNLPPQIQNGTYHFCCCGSDMCNVNFTEDFPLPSPTTAQPIYPRPLRYEETVIIALATVSVMAVVAVAAFFGYRMTHGDGKQGLHNLNMMEAAGSESSLDLDNLKLLELIGRGRYGTVYCGSLDERPVAVKVFTAANRQNFLNECSIYRLPLLEHDNIARFVAADERTGQEGRTEYLLVMDYYPHGSLNRYLSIQTNDWVSSCRVAHSVTRGLAYLHTELFKGDLYKPAVSHRDLNSRNILVKADGTCVIIDFGLSMKLTGNRPARHGEEENAAISEVGTIRYMAPEVLEGAVNLRDCESALKQVDMYALGLVYWETFMRCTDLFPGESVPEYQMAFQAEAGNHPTFEDMQVLVSREKQRPKFPEAWKENSLAVRSLKETMEDCWDQDAEARLTAQCAEERLAELLLIWDRSKSVSPTLNPMSTTLHNERNRMTPKSGPYTDHPSTYIEEHEGVAKNTQTDTTSSVGGRAVTGTGERNRNSINQERQQQANARLPSPEGSSTSMGLRGSPSASTTTTTIISESDGPAGAATVPVCLHLTQEDLETTKLDPKEVDKNLKESSDENLMEHSQKQFCSPDPLSPGSSSLLYPLIKMASEASGTSDPAAAMPTTIFPLPKQQNLPKRPSSLPLRTKPTKKESSSSSLRFKFGRSGKSNLRQVEGTKMNIGAVTGTNTAVEAHRGAGTNNIPALRDTHVNGGVNGAVNGHANAGMSSMAAGGATGFGGSSITQNGSGAMRSDDSRLSLGVITASPDEHEPLLSREREQPDPRDASSSVAALRSARPNTNNNNSNTGHGQGDGESEGESDGGEEEGSGEGGSRETTAPPGESSGSGSGATEEAPVTMRGEALLRQPRARRPERPNSLDLSFTTQDFASLGEGFVQPDGALGTGDKIKKRVKTPYSLKKWRPTTWVISTDTRGPEVNNNGSTRGQGHSQNRPKSSSAIYLRGGSLASEPSDTHV</sequence>
<dbReference type="Ensembl" id="ENSSLDT00000027807.1">
    <property type="protein sequence ID" value="ENSSLDP00000026972.1"/>
    <property type="gene ID" value="ENSSLDG00000020945.1"/>
</dbReference>
<feature type="region of interest" description="Disordered" evidence="15">
    <location>
        <begin position="858"/>
        <end position="1004"/>
    </location>
</feature>
<dbReference type="PROSITE" id="PS50011">
    <property type="entry name" value="PROTEIN_KINASE_DOM"/>
    <property type="match status" value="1"/>
</dbReference>
<evidence type="ECO:0000256" key="6">
    <source>
        <dbReference type="ARBA" id="ARBA00022692"/>
    </source>
</evidence>
<dbReference type="CDD" id="cd23614">
    <property type="entry name" value="TFP_LU_ECD_BMPR2"/>
    <property type="match status" value="1"/>
</dbReference>
<dbReference type="PANTHER" id="PTHR23255:SF63">
    <property type="entry name" value="BONE MORPHOGENETIC PROTEIN RECEPTOR TYPE-2"/>
    <property type="match status" value="1"/>
</dbReference>
<dbReference type="SUPFAM" id="SSF57302">
    <property type="entry name" value="Snake toxin-like"/>
    <property type="match status" value="1"/>
</dbReference>
<dbReference type="OrthoDB" id="669224at2759"/>
<keyword evidence="9" id="KW-0418">Kinase</keyword>
<dbReference type="InterPro" id="IPR017441">
    <property type="entry name" value="Protein_kinase_ATP_BS"/>
</dbReference>
<evidence type="ECO:0000256" key="10">
    <source>
        <dbReference type="ARBA" id="ARBA00022840"/>
    </source>
</evidence>
<feature type="compositionally biased region" description="Acidic residues" evidence="15">
    <location>
        <begin position="908"/>
        <end position="922"/>
    </location>
</feature>
<feature type="compositionally biased region" description="Polar residues" evidence="15">
    <location>
        <begin position="567"/>
        <end position="577"/>
    </location>
</feature>
<evidence type="ECO:0000256" key="14">
    <source>
        <dbReference type="PROSITE-ProRule" id="PRU10141"/>
    </source>
</evidence>
<evidence type="ECO:0000313" key="20">
    <source>
        <dbReference type="Proteomes" id="UP000261360"/>
    </source>
</evidence>
<dbReference type="FunFam" id="2.10.60.10:FF:000029">
    <property type="entry name" value="Receptor protein serine/threonine kinase"/>
    <property type="match status" value="1"/>
</dbReference>
<evidence type="ECO:0000256" key="12">
    <source>
        <dbReference type="ARBA" id="ARBA00023136"/>
    </source>
</evidence>
<dbReference type="GO" id="GO:0005886">
    <property type="term" value="C:plasma membrane"/>
    <property type="evidence" value="ECO:0007669"/>
    <property type="project" value="TreeGrafter"/>
</dbReference>
<feature type="region of interest" description="Disordered" evidence="15">
    <location>
        <begin position="530"/>
        <end position="637"/>
    </location>
</feature>
<proteinExistence type="inferred from homology"/>
<name>A0A3B4YBQ4_SERLL</name>
<keyword evidence="11 16" id="KW-1133">Transmembrane helix</keyword>
<dbReference type="SUPFAM" id="SSF56112">
    <property type="entry name" value="Protein kinase-like (PK-like)"/>
    <property type="match status" value="1"/>
</dbReference>
<dbReference type="STRING" id="1841481.ENSSLDP00000026972"/>
<dbReference type="GeneTree" id="ENSGT00940000156449"/>
<keyword evidence="10 14" id="KW-0067">ATP-binding</keyword>
<dbReference type="InterPro" id="IPR000719">
    <property type="entry name" value="Prot_kinase_dom"/>
</dbReference>
<dbReference type="Gene3D" id="3.30.200.20">
    <property type="entry name" value="Phosphorylase Kinase, domain 1"/>
    <property type="match status" value="1"/>
</dbReference>
<dbReference type="InterPro" id="IPR011009">
    <property type="entry name" value="Kinase-like_dom_sf"/>
</dbReference>
<keyword evidence="8 14" id="KW-0547">Nucleotide-binding</keyword>
<organism evidence="19 20">
    <name type="scientific">Seriola lalandi dorsalis</name>
    <dbReference type="NCBI Taxonomy" id="1841481"/>
    <lineage>
        <taxon>Eukaryota</taxon>
        <taxon>Metazoa</taxon>
        <taxon>Chordata</taxon>
        <taxon>Craniata</taxon>
        <taxon>Vertebrata</taxon>
        <taxon>Euteleostomi</taxon>
        <taxon>Actinopterygii</taxon>
        <taxon>Neopterygii</taxon>
        <taxon>Teleostei</taxon>
        <taxon>Neoteleostei</taxon>
        <taxon>Acanthomorphata</taxon>
        <taxon>Carangaria</taxon>
        <taxon>Carangiformes</taxon>
        <taxon>Carangidae</taxon>
        <taxon>Seriola</taxon>
    </lineage>
</organism>
<evidence type="ECO:0000256" key="9">
    <source>
        <dbReference type="ARBA" id="ARBA00022777"/>
    </source>
</evidence>
<dbReference type="InterPro" id="IPR000333">
    <property type="entry name" value="TGFB_receptor"/>
</dbReference>
<feature type="compositionally biased region" description="Basic and acidic residues" evidence="15">
    <location>
        <begin position="861"/>
        <end position="879"/>
    </location>
</feature>
<feature type="compositionally biased region" description="Low complexity" evidence="15">
    <location>
        <begin position="880"/>
        <end position="901"/>
    </location>
</feature>
<feature type="compositionally biased region" description="Polar residues" evidence="15">
    <location>
        <begin position="972"/>
        <end position="981"/>
    </location>
</feature>
<feature type="compositionally biased region" description="Polar residues" evidence="15">
    <location>
        <begin position="1020"/>
        <end position="1051"/>
    </location>
</feature>
<feature type="transmembrane region" description="Helical" evidence="16">
    <location>
        <begin position="163"/>
        <end position="184"/>
    </location>
</feature>
<dbReference type="Proteomes" id="UP000261360">
    <property type="component" value="Unplaced"/>
</dbReference>
<evidence type="ECO:0000256" key="7">
    <source>
        <dbReference type="ARBA" id="ARBA00022729"/>
    </source>
</evidence>
<evidence type="ECO:0000256" key="4">
    <source>
        <dbReference type="ARBA" id="ARBA00022527"/>
    </source>
</evidence>
<evidence type="ECO:0000256" key="2">
    <source>
        <dbReference type="ARBA" id="ARBA00009605"/>
    </source>
</evidence>
<evidence type="ECO:0000256" key="16">
    <source>
        <dbReference type="SAM" id="Phobius"/>
    </source>
</evidence>
<evidence type="ECO:0000256" key="5">
    <source>
        <dbReference type="ARBA" id="ARBA00022679"/>
    </source>
</evidence>
<dbReference type="Gene3D" id="1.10.510.10">
    <property type="entry name" value="Transferase(Phosphotransferase) domain 1"/>
    <property type="match status" value="1"/>
</dbReference>
<dbReference type="GO" id="GO:0001944">
    <property type="term" value="P:vasculature development"/>
    <property type="evidence" value="ECO:0007669"/>
    <property type="project" value="TreeGrafter"/>
</dbReference>
<keyword evidence="13" id="KW-0675">Receptor</keyword>
<feature type="compositionally biased region" description="Polar residues" evidence="15">
    <location>
        <begin position="591"/>
        <end position="602"/>
    </location>
</feature>
<feature type="compositionally biased region" description="Low complexity" evidence="15">
    <location>
        <begin position="930"/>
        <end position="949"/>
    </location>
</feature>
<dbReference type="PROSITE" id="PS00107">
    <property type="entry name" value="PROTEIN_KINASE_ATP"/>
    <property type="match status" value="1"/>
</dbReference>
<dbReference type="GO" id="GO:0005524">
    <property type="term" value="F:ATP binding"/>
    <property type="evidence" value="ECO:0007669"/>
    <property type="project" value="UniProtKB-UniRule"/>
</dbReference>
<dbReference type="GO" id="GO:0005024">
    <property type="term" value="F:transforming growth factor beta receptor activity"/>
    <property type="evidence" value="ECO:0007669"/>
    <property type="project" value="TreeGrafter"/>
</dbReference>
<dbReference type="CDD" id="cd14054">
    <property type="entry name" value="STKc_BMPR2_AMHR2"/>
    <property type="match status" value="1"/>
</dbReference>
<evidence type="ECO:0000259" key="18">
    <source>
        <dbReference type="PROSITE" id="PS50011"/>
    </source>
</evidence>
<reference evidence="19" key="2">
    <citation type="submission" date="2025-09" db="UniProtKB">
        <authorList>
            <consortium name="Ensembl"/>
        </authorList>
    </citation>
    <scope>IDENTIFICATION</scope>
</reference>
<evidence type="ECO:0000256" key="15">
    <source>
        <dbReference type="SAM" id="MobiDB-lite"/>
    </source>
</evidence>
<dbReference type="InterPro" id="IPR000472">
    <property type="entry name" value="Activin_recp"/>
</dbReference>
<dbReference type="Pfam" id="PF01064">
    <property type="entry name" value="Activin_recp"/>
    <property type="match status" value="1"/>
</dbReference>
<keyword evidence="12 16" id="KW-0472">Membrane</keyword>
<keyword evidence="20" id="KW-1185">Reference proteome</keyword>
<feature type="chain" id="PRO_5017320474" description="receptor protein serine/threonine kinase" evidence="17">
    <location>
        <begin position="32"/>
        <end position="1068"/>
    </location>
</feature>
<feature type="compositionally biased region" description="Low complexity" evidence="15">
    <location>
        <begin position="620"/>
        <end position="634"/>
    </location>
</feature>
<dbReference type="AlphaFoldDB" id="A0A3B4YBQ4"/>
<feature type="region of interest" description="Disordered" evidence="15">
    <location>
        <begin position="725"/>
        <end position="758"/>
    </location>
</feature>
<dbReference type="RefSeq" id="XP_023285564.1">
    <property type="nucleotide sequence ID" value="XM_023429796.1"/>
</dbReference>
<dbReference type="FunFam" id="1.10.510.10:FF:000180">
    <property type="entry name" value="Receptor protein serine/threonine kinase"/>
    <property type="match status" value="1"/>
</dbReference>
<feature type="signal peptide" evidence="17">
    <location>
        <begin position="1"/>
        <end position="31"/>
    </location>
</feature>
<comment type="subcellular location">
    <subcellularLocation>
        <location evidence="1">Membrane</location>
        <topology evidence="1">Single-pass type I membrane protein</topology>
    </subcellularLocation>
</comment>
<accession>A0A3B4YBQ4</accession>
<dbReference type="Pfam" id="PF00069">
    <property type="entry name" value="Pkinase"/>
    <property type="match status" value="1"/>
</dbReference>
<feature type="region of interest" description="Disordered" evidence="15">
    <location>
        <begin position="1020"/>
        <end position="1068"/>
    </location>
</feature>
<reference evidence="19" key="1">
    <citation type="submission" date="2025-08" db="UniProtKB">
        <authorList>
            <consortium name="Ensembl"/>
        </authorList>
    </citation>
    <scope>IDENTIFICATION</scope>
</reference>
<dbReference type="Gene3D" id="2.10.60.10">
    <property type="entry name" value="CD59"/>
    <property type="match status" value="1"/>
</dbReference>
<keyword evidence="5" id="KW-0808">Transferase</keyword>
<dbReference type="GO" id="GO:0043235">
    <property type="term" value="C:receptor complex"/>
    <property type="evidence" value="ECO:0007669"/>
    <property type="project" value="TreeGrafter"/>
</dbReference>
<evidence type="ECO:0000256" key="1">
    <source>
        <dbReference type="ARBA" id="ARBA00004479"/>
    </source>
</evidence>
<dbReference type="EC" id="2.7.11.30" evidence="3"/>
<evidence type="ECO:0000256" key="11">
    <source>
        <dbReference type="ARBA" id="ARBA00022989"/>
    </source>
</evidence>